<gene>
    <name evidence="9" type="primary">LOC107274608</name>
</gene>
<evidence type="ECO:0000256" key="5">
    <source>
        <dbReference type="PIRSR" id="PIRSR640255-2"/>
    </source>
</evidence>
<dbReference type="GO" id="GO:0006309">
    <property type="term" value="P:apoptotic DNA fragmentation"/>
    <property type="evidence" value="ECO:0007669"/>
    <property type="project" value="TreeGrafter"/>
</dbReference>
<reference evidence="9" key="1">
    <citation type="submission" date="2025-08" db="UniProtKB">
        <authorList>
            <consortium name="RefSeq"/>
        </authorList>
    </citation>
    <scope>IDENTIFICATION</scope>
</reference>
<evidence type="ECO:0000259" key="7">
    <source>
        <dbReference type="SMART" id="SM00892"/>
    </source>
</evidence>
<feature type="active site" description="Proton acceptor" evidence="4">
    <location>
        <position position="236"/>
    </location>
</feature>
<dbReference type="GO" id="GO:0003676">
    <property type="term" value="F:nucleic acid binding"/>
    <property type="evidence" value="ECO:0007669"/>
    <property type="project" value="InterPro"/>
</dbReference>
<organism evidence="8 9">
    <name type="scientific">Cephus cinctus</name>
    <name type="common">Wheat stem sawfly</name>
    <dbReference type="NCBI Taxonomy" id="211228"/>
    <lineage>
        <taxon>Eukaryota</taxon>
        <taxon>Metazoa</taxon>
        <taxon>Ecdysozoa</taxon>
        <taxon>Arthropoda</taxon>
        <taxon>Hexapoda</taxon>
        <taxon>Insecta</taxon>
        <taxon>Pterygota</taxon>
        <taxon>Neoptera</taxon>
        <taxon>Endopterygota</taxon>
        <taxon>Hymenoptera</taxon>
        <taxon>Cephoidea</taxon>
        <taxon>Cephidae</taxon>
        <taxon>Cephus</taxon>
    </lineage>
</organism>
<keyword evidence="3" id="KW-0378">Hydrolase</keyword>
<evidence type="ECO:0000256" key="3">
    <source>
        <dbReference type="ARBA" id="ARBA00022759"/>
    </source>
</evidence>
<dbReference type="FunFam" id="3.40.570.10:FF:000007">
    <property type="entry name" value="Alkaline nuclease"/>
    <property type="match status" value="1"/>
</dbReference>
<accession>A0AAJ7CGC7</accession>
<evidence type="ECO:0000313" key="8">
    <source>
        <dbReference type="Proteomes" id="UP000694920"/>
    </source>
</evidence>
<dbReference type="KEGG" id="ccin:107274608"/>
<dbReference type="PANTHER" id="PTHR13966">
    <property type="entry name" value="ENDONUCLEASE RELATED"/>
    <property type="match status" value="1"/>
</dbReference>
<evidence type="ECO:0000313" key="9">
    <source>
        <dbReference type="RefSeq" id="XP_015609362.1"/>
    </source>
</evidence>
<sequence>MKYQCSFHKLFLFLLGIWTTKISCESCSILINGGLAEPQPLIMWPGIDSTWAYPNKTGTKSIILESGDSLRLICLNSNFDIEELVNYSDTTVTCLHDTTVYFNEAKYEEVFENIACTSYPTETARKTSKTCPSGELCEIGFLTDDNIFHRTIEICHNETLAHTIVAKSKILAVVDAAQTSFPRPSFKKGNFYPQISMARIYTRVNQRATLATIVDSADLALKYIPNSGNYYLARGHLVAKTDMIYGIQQRSTFFYINSVPMWQNINAGNWATLEANVRNYATDNDVDLDIWSGSIDVLTLPDISGAEKEIWLYIDDNNNHGVPVPKILFKVAYDSISQTGTVFLIANNPFLESMTSEYSVCTDVSSQIDYMTWDRTRSDRGLSYCCEIDDFRKAFPDLDKFTTRGLLL</sequence>
<dbReference type="GO" id="GO:0005743">
    <property type="term" value="C:mitochondrial inner membrane"/>
    <property type="evidence" value="ECO:0007669"/>
    <property type="project" value="TreeGrafter"/>
</dbReference>
<feature type="signal peptide" evidence="6">
    <location>
        <begin position="1"/>
        <end position="24"/>
    </location>
</feature>
<keyword evidence="3" id="KW-0255">Endonuclease</keyword>
<feature type="domain" description="DNA/RNA non-specific endonuclease/pyrophosphatase/phosphodiesterase" evidence="7">
    <location>
        <begin position="148"/>
        <end position="391"/>
    </location>
</feature>
<dbReference type="GO" id="GO:0005634">
    <property type="term" value="C:nucleus"/>
    <property type="evidence" value="ECO:0007669"/>
    <property type="project" value="TreeGrafter"/>
</dbReference>
<comment type="similarity">
    <text evidence="1">Belongs to the DNA/RNA non-specific endonuclease family.</text>
</comment>
<protein>
    <submittedName>
        <fullName evidence="9">Uncharacterized protein LOC107274608</fullName>
    </submittedName>
</protein>
<evidence type="ECO:0000256" key="6">
    <source>
        <dbReference type="SAM" id="SignalP"/>
    </source>
</evidence>
<keyword evidence="6" id="KW-0732">Signal</keyword>
<dbReference type="GeneID" id="107274608"/>
<keyword evidence="5" id="KW-0479">Metal-binding</keyword>
<evidence type="ECO:0000256" key="1">
    <source>
        <dbReference type="ARBA" id="ARBA00010052"/>
    </source>
</evidence>
<dbReference type="PANTHER" id="PTHR13966:SF19">
    <property type="entry name" value="NUCLEASE EXOG, MITOCHONDRIAL"/>
    <property type="match status" value="1"/>
</dbReference>
<dbReference type="SUPFAM" id="SSF54060">
    <property type="entry name" value="His-Me finger endonucleases"/>
    <property type="match status" value="1"/>
</dbReference>
<dbReference type="InterPro" id="IPR001604">
    <property type="entry name" value="Endo_G_ENPP1-like_dom"/>
</dbReference>
<dbReference type="SMART" id="SM00892">
    <property type="entry name" value="Endonuclease_NS"/>
    <property type="match status" value="1"/>
</dbReference>
<feature type="binding site" evidence="5">
    <location>
        <position position="266"/>
    </location>
    <ligand>
        <name>Mg(2+)</name>
        <dbReference type="ChEBI" id="CHEBI:18420"/>
        <note>catalytic</note>
    </ligand>
</feature>
<keyword evidence="2" id="KW-0540">Nuclease</keyword>
<dbReference type="InterPro" id="IPR044925">
    <property type="entry name" value="His-Me_finger_sf"/>
</dbReference>
<keyword evidence="8" id="KW-1185">Reference proteome</keyword>
<dbReference type="GO" id="GO:0004521">
    <property type="term" value="F:RNA endonuclease activity"/>
    <property type="evidence" value="ECO:0007669"/>
    <property type="project" value="TreeGrafter"/>
</dbReference>
<evidence type="ECO:0000256" key="4">
    <source>
        <dbReference type="PIRSR" id="PIRSR640255-1"/>
    </source>
</evidence>
<name>A0AAJ7CGC7_CEPCN</name>
<dbReference type="InterPro" id="IPR044929">
    <property type="entry name" value="DNA/RNA_non-sp_Endonuclease_sf"/>
</dbReference>
<feature type="chain" id="PRO_5042544905" evidence="6">
    <location>
        <begin position="25"/>
        <end position="408"/>
    </location>
</feature>
<dbReference type="GO" id="GO:0046872">
    <property type="term" value="F:metal ion binding"/>
    <property type="evidence" value="ECO:0007669"/>
    <property type="project" value="UniProtKB-KW"/>
</dbReference>
<dbReference type="Proteomes" id="UP000694920">
    <property type="component" value="Unplaced"/>
</dbReference>
<evidence type="ECO:0000256" key="2">
    <source>
        <dbReference type="ARBA" id="ARBA00022722"/>
    </source>
</evidence>
<dbReference type="Pfam" id="PF01223">
    <property type="entry name" value="Endonuclease_NS"/>
    <property type="match status" value="1"/>
</dbReference>
<dbReference type="Gene3D" id="3.40.570.10">
    <property type="entry name" value="Extracellular Endonuclease, subunit A"/>
    <property type="match status" value="1"/>
</dbReference>
<dbReference type="AlphaFoldDB" id="A0AAJ7CGC7"/>
<dbReference type="GO" id="GO:0000014">
    <property type="term" value="F:single-stranded DNA endodeoxyribonuclease activity"/>
    <property type="evidence" value="ECO:0007669"/>
    <property type="project" value="TreeGrafter"/>
</dbReference>
<proteinExistence type="inferred from homology"/>
<dbReference type="InterPro" id="IPR040255">
    <property type="entry name" value="Non-specific_endonuclease"/>
</dbReference>
<dbReference type="RefSeq" id="XP_015609362.1">
    <property type="nucleotide sequence ID" value="XM_015753876.2"/>
</dbReference>